<organism evidence="1 2">
    <name type="scientific">Halteria grandinella</name>
    <dbReference type="NCBI Taxonomy" id="5974"/>
    <lineage>
        <taxon>Eukaryota</taxon>
        <taxon>Sar</taxon>
        <taxon>Alveolata</taxon>
        <taxon>Ciliophora</taxon>
        <taxon>Intramacronucleata</taxon>
        <taxon>Spirotrichea</taxon>
        <taxon>Stichotrichia</taxon>
        <taxon>Sporadotrichida</taxon>
        <taxon>Halteriidae</taxon>
        <taxon>Halteria</taxon>
    </lineage>
</organism>
<accession>A0A8J8NF46</accession>
<proteinExistence type="predicted"/>
<gene>
    <name evidence="1" type="ORF">FGO68_gene17004</name>
</gene>
<protein>
    <submittedName>
        <fullName evidence="1">Uncharacterized protein</fullName>
    </submittedName>
</protein>
<reference evidence="1" key="1">
    <citation type="submission" date="2019-06" db="EMBL/GenBank/DDBJ databases">
        <authorList>
            <person name="Zheng W."/>
        </authorList>
    </citation>
    <scope>NUCLEOTIDE SEQUENCE</scope>
    <source>
        <strain evidence="1">QDHG01</strain>
    </source>
</reference>
<evidence type="ECO:0000313" key="2">
    <source>
        <dbReference type="Proteomes" id="UP000785679"/>
    </source>
</evidence>
<evidence type="ECO:0000313" key="1">
    <source>
        <dbReference type="EMBL" id="TNV73842.1"/>
    </source>
</evidence>
<comment type="caution">
    <text evidence="1">The sequence shown here is derived from an EMBL/GenBank/DDBJ whole genome shotgun (WGS) entry which is preliminary data.</text>
</comment>
<dbReference type="EMBL" id="RRYP01017985">
    <property type="protein sequence ID" value="TNV73842.1"/>
    <property type="molecule type" value="Genomic_DNA"/>
</dbReference>
<keyword evidence="2" id="KW-1185">Reference proteome</keyword>
<name>A0A8J8NF46_HALGN</name>
<dbReference type="AlphaFoldDB" id="A0A8J8NF46"/>
<dbReference type="Proteomes" id="UP000785679">
    <property type="component" value="Unassembled WGS sequence"/>
</dbReference>
<sequence>MQQYYYQSKGWLQQALIQIQSKLQNEAHSHFLQAKLPSAPLHAPDVSAVFHQADIHAGKEAQILQQPAACASLRN</sequence>